<dbReference type="InterPro" id="IPR050474">
    <property type="entry name" value="Hel308_SKI2-like"/>
</dbReference>
<evidence type="ECO:0000256" key="4">
    <source>
        <dbReference type="ARBA" id="ARBA00022840"/>
    </source>
</evidence>
<dbReference type="Proteomes" id="UP000001131">
    <property type="component" value="Chromosome"/>
</dbReference>
<dbReference type="GO" id="GO:0004386">
    <property type="term" value="F:helicase activity"/>
    <property type="evidence" value="ECO:0007669"/>
    <property type="project" value="UniProtKB-KW"/>
</dbReference>
<keyword evidence="2" id="KW-0378">Hydrolase</keyword>
<dbReference type="InterPro" id="IPR014001">
    <property type="entry name" value="Helicase_ATP-bd"/>
</dbReference>
<evidence type="ECO:0000259" key="6">
    <source>
        <dbReference type="PROSITE" id="PS51192"/>
    </source>
</evidence>
<sequence>MGEEKQSQKVNLLTLKKLYNTGFPDLYYKFLKQEITDESDLEKILSLAIYFVCLDNKELIKLGYRLFILYSQYTYDYKPLYEVSLNKGLIPISHFISDVLEYDIKYGNSYTFFNNLESKLYITNNIYRTIGQLELNKSVDLNLNRSQIIVAPTSYGKTELILSFVEKFQDKNICIITPTKSLLTQTKKRIVNQFGYRKIVTQPDMYSEIDLHVLAVLTQERLLKLLQEHPELSFDFIIVDEAHNLLDRFTPDNARSVLLTSVLIINKKRNPASVYKYLTPFLIDKKSLEIKYLGNNLNEWYKVTEQVKSEMFYFHDLNRNTKELLDQFSPKSQKFIQIQKQSITNDYQVVINEAERKNIVYLNKPVDIESFAIELSSNLKPIEHPIINKITNDLEEFIHKDYKLIECIRKGVIYHHGSMPESVRFYIEELYSEIDEIKYLVANSTLLEGVNLPATRMFILNPKRGNSYLTPSGFKNLIGRICRFSEIFNPKTGKLDYLLPEIHIIKGKYAPTNMNFKTFVKDKKLLIQDENSSQDNPENPLLTYTSSSDDEKGKAEELLANISDDDIEIQETVNIAKTEVGKLLYQNNVNIFNIFTMEMEIQSHLSNLSMAENLESVFKLLDFLFFSRIDESSNEENLRRLKSHKAQLFYIMLISWRMKSKKITAMVTDVLNYWEDLSIEEKESVFVGKWGDKTRGGGFRELWTNLNQKNHIERVNLAIVRLKEEYDFIDNEIIKFIDVLFRLNLISDSLYNKIKFGTTDETRIAMLNCGVSGIICDLLEEKYKDYYSVDLKRYSIFFDPIIIEKMNENKENGILISEVKLNMREL</sequence>
<proteinExistence type="predicted"/>
<dbReference type="RefSeq" id="WP_012000055.1">
    <property type="nucleotide sequence ID" value="NC_009785.1"/>
</dbReference>
<dbReference type="AlphaFoldDB" id="A8AVR2"/>
<evidence type="ECO:0000313" key="7">
    <source>
        <dbReference type="EMBL" id="ABV10574.1"/>
    </source>
</evidence>
<dbReference type="Pfam" id="PF00270">
    <property type="entry name" value="DEAD"/>
    <property type="match status" value="1"/>
</dbReference>
<dbReference type="PANTHER" id="PTHR47961">
    <property type="entry name" value="DNA POLYMERASE THETA, PUTATIVE (AFU_ORTHOLOGUE AFUA_1G05260)-RELATED"/>
    <property type="match status" value="1"/>
</dbReference>
<keyword evidence="1" id="KW-0547">Nucleotide-binding</keyword>
<feature type="region of interest" description="Disordered" evidence="5">
    <location>
        <begin position="530"/>
        <end position="550"/>
    </location>
</feature>
<gene>
    <name evidence="7" type="ordered locus">SGO_0556</name>
</gene>
<evidence type="ECO:0000256" key="5">
    <source>
        <dbReference type="SAM" id="MobiDB-lite"/>
    </source>
</evidence>
<dbReference type="eggNOG" id="COG1204">
    <property type="taxonomic scope" value="Bacteria"/>
</dbReference>
<dbReference type="GO" id="GO:0016787">
    <property type="term" value="F:hydrolase activity"/>
    <property type="evidence" value="ECO:0007669"/>
    <property type="project" value="UniProtKB-KW"/>
</dbReference>
<keyword evidence="4" id="KW-0067">ATP-binding</keyword>
<reference evidence="7 8" key="1">
    <citation type="journal article" date="2007" name="J. Bacteriol.">
        <title>Genome-wide transcriptional changes in Streptococcus gordonii in response to competence signaling peptide.</title>
        <authorList>
            <person name="Vickerman M.M."/>
            <person name="Iobst S."/>
            <person name="Jesionowski A.M."/>
            <person name="Gill S.R."/>
        </authorList>
    </citation>
    <scope>NUCLEOTIDE SEQUENCE [LARGE SCALE GENOMIC DNA]</scope>
    <source>
        <strain evidence="8">Challis / ATCC 35105 / BCRC 15272 / CH1 / DL1 / V288</strain>
    </source>
</reference>
<feature type="compositionally biased region" description="Polar residues" evidence="5">
    <location>
        <begin position="530"/>
        <end position="547"/>
    </location>
</feature>
<dbReference type="EMBL" id="CP000725">
    <property type="protein sequence ID" value="ABV10574.1"/>
    <property type="molecule type" value="Genomic_DNA"/>
</dbReference>
<evidence type="ECO:0000256" key="1">
    <source>
        <dbReference type="ARBA" id="ARBA00022741"/>
    </source>
</evidence>
<dbReference type="InterPro" id="IPR011545">
    <property type="entry name" value="DEAD/DEAH_box_helicase_dom"/>
</dbReference>
<keyword evidence="3 7" id="KW-0347">Helicase</keyword>
<evidence type="ECO:0000313" key="8">
    <source>
        <dbReference type="Proteomes" id="UP000001131"/>
    </source>
</evidence>
<dbReference type="Gene3D" id="3.40.50.300">
    <property type="entry name" value="P-loop containing nucleotide triphosphate hydrolases"/>
    <property type="match status" value="2"/>
</dbReference>
<dbReference type="KEGG" id="sgo:SGO_0556"/>
<dbReference type="SMART" id="SM00487">
    <property type="entry name" value="DEXDc"/>
    <property type="match status" value="1"/>
</dbReference>
<dbReference type="InterPro" id="IPR027417">
    <property type="entry name" value="P-loop_NTPase"/>
</dbReference>
<dbReference type="PANTHER" id="PTHR47961:SF6">
    <property type="entry name" value="DNA-DIRECTED DNA POLYMERASE"/>
    <property type="match status" value="1"/>
</dbReference>
<dbReference type="GO" id="GO:0005524">
    <property type="term" value="F:ATP binding"/>
    <property type="evidence" value="ECO:0007669"/>
    <property type="project" value="UniProtKB-KW"/>
</dbReference>
<dbReference type="SUPFAM" id="SSF52540">
    <property type="entry name" value="P-loop containing nucleoside triphosphate hydrolases"/>
    <property type="match status" value="1"/>
</dbReference>
<keyword evidence="8" id="KW-1185">Reference proteome</keyword>
<protein>
    <submittedName>
        <fullName evidence="7">DNA helicase-like protein, putative</fullName>
    </submittedName>
</protein>
<accession>A8AVR2</accession>
<evidence type="ECO:0000256" key="3">
    <source>
        <dbReference type="ARBA" id="ARBA00022806"/>
    </source>
</evidence>
<dbReference type="GO" id="GO:0003676">
    <property type="term" value="F:nucleic acid binding"/>
    <property type="evidence" value="ECO:0007669"/>
    <property type="project" value="InterPro"/>
</dbReference>
<name>A8AVR2_STRGC</name>
<feature type="domain" description="Helicase ATP-binding" evidence="6">
    <location>
        <begin position="138"/>
        <end position="281"/>
    </location>
</feature>
<dbReference type="HOGENOM" id="CLU_018336_0_0_9"/>
<organism evidence="7 8">
    <name type="scientific">Streptococcus gordonii (strain Challis / ATCC 35105 / BCRC 15272 / CH1 / DL1 / V288)</name>
    <dbReference type="NCBI Taxonomy" id="467705"/>
    <lineage>
        <taxon>Bacteria</taxon>
        <taxon>Bacillati</taxon>
        <taxon>Bacillota</taxon>
        <taxon>Bacilli</taxon>
        <taxon>Lactobacillales</taxon>
        <taxon>Streptococcaceae</taxon>
        <taxon>Streptococcus</taxon>
    </lineage>
</organism>
<dbReference type="STRING" id="467705.SGO_0556"/>
<dbReference type="PROSITE" id="PS51192">
    <property type="entry name" value="HELICASE_ATP_BIND_1"/>
    <property type="match status" value="1"/>
</dbReference>
<evidence type="ECO:0000256" key="2">
    <source>
        <dbReference type="ARBA" id="ARBA00022801"/>
    </source>
</evidence>